<dbReference type="GO" id="GO:0005694">
    <property type="term" value="C:chromosome"/>
    <property type="evidence" value="ECO:0007669"/>
    <property type="project" value="UniProtKB-ARBA"/>
</dbReference>
<evidence type="ECO:0000256" key="4">
    <source>
        <dbReference type="ARBA" id="ARBA00022840"/>
    </source>
</evidence>
<dbReference type="Pfam" id="PF20073">
    <property type="entry name" value="DUF6469"/>
    <property type="match status" value="1"/>
</dbReference>
<dbReference type="InterPro" id="IPR047187">
    <property type="entry name" value="SF1_C_Upf1"/>
</dbReference>
<dbReference type="InterPro" id="IPR041677">
    <property type="entry name" value="DNA2/NAM7_AAA_11"/>
</dbReference>
<evidence type="ECO:0000259" key="8">
    <source>
        <dbReference type="Pfam" id="PF20073"/>
    </source>
</evidence>
<dbReference type="PANTHER" id="PTHR21529:SF4">
    <property type="entry name" value="TPR AND ANKYRIN REPEAT-CONTAINING PROTEIN 1"/>
    <property type="match status" value="1"/>
</dbReference>
<keyword evidence="2" id="KW-0378">Hydrolase</keyword>
<proteinExistence type="predicted"/>
<evidence type="ECO:0000259" key="6">
    <source>
        <dbReference type="Pfam" id="PF13086"/>
    </source>
</evidence>
<dbReference type="AlphaFoldDB" id="A0A8S0RKH3"/>
<evidence type="ECO:0000256" key="2">
    <source>
        <dbReference type="ARBA" id="ARBA00022801"/>
    </source>
</evidence>
<accession>A0A8S0RKH3</accession>
<evidence type="ECO:0000256" key="3">
    <source>
        <dbReference type="ARBA" id="ARBA00022806"/>
    </source>
</evidence>
<keyword evidence="10" id="KW-1185">Reference proteome</keyword>
<evidence type="ECO:0000259" key="7">
    <source>
        <dbReference type="Pfam" id="PF13087"/>
    </source>
</evidence>
<keyword evidence="1" id="KW-0547">Nucleotide-binding</keyword>
<reference evidence="9 10" key="1">
    <citation type="submission" date="2019-12" db="EMBL/GenBank/DDBJ databases">
        <authorList>
            <person name="Alioto T."/>
            <person name="Alioto T."/>
            <person name="Gomez Garrido J."/>
        </authorList>
    </citation>
    <scope>NUCLEOTIDE SEQUENCE [LARGE SCALE GENOMIC DNA]</scope>
</reference>
<keyword evidence="3 9" id="KW-0347">Helicase</keyword>
<dbReference type="Pfam" id="PF13087">
    <property type="entry name" value="AAA_12"/>
    <property type="match status" value="1"/>
</dbReference>
<dbReference type="Pfam" id="PF00580">
    <property type="entry name" value="UvrD-helicase"/>
    <property type="match status" value="1"/>
</dbReference>
<dbReference type="PANTHER" id="PTHR21529">
    <property type="entry name" value="MAMMARY TURMOR VIRUS RECEPTOR HOMOLOG 1, 2 MTVR1, 2"/>
    <property type="match status" value="1"/>
</dbReference>
<feature type="domain" description="UvrD-like helicase ATP-binding" evidence="5">
    <location>
        <begin position="962"/>
        <end position="1047"/>
    </location>
</feature>
<dbReference type="Proteomes" id="UP000594638">
    <property type="component" value="Unassembled WGS sequence"/>
</dbReference>
<name>A0A8S0RKH3_OLEEU</name>
<sequence length="1083" mass="123197">MVKIPELFQSVDDYLGSYVFPLREETRAELKSSMDAINAAPFAEVISLRVASPEDKESLLYDVEVNSWKNRFMDSCSKPYRTLPGDVDLLSNGKPSAAADLQSSGWKWTIAYVTHIAKGENDNNGVFANFEVKAGKCFEYGDGLCNSLYVVFLMNTTTNKRIWNALCKCKNLNVIETVLSTSNLAKDTCNVCSQPGTQLNVATRSTVMSELNKSQKEAIVDTITGVQCEHKSTVKLIWGPPGTGKTRTLSVMLLCLLQTNARTLICAPKNVAVTDLATRVSSSSKLDIPSAMSKDKIKGLRFQMATLIFCTASSSSKLQLVDKKPLKLLVIDEAVQLKECESIIPLQLHGLRHAVLAGDEWQLQATVISKLSDEAGFGRSLFGRLSSLGHPKHFLNMQYRTHPLISCFPNKNFYHNKMLDATNVKGKSYKESYIPGRMYGPYSFINVFGGREEMDVVSHSRRNMVEVAVTVRIVHKLFQAWNKSKEKLSISVRSPYAAQVVAIQDKLRLENHEKVSVTVKSIDGFQGGEEDIIIVSTFMVLMGSIFRRHYLWILGNERTLTSRNSVWRAIVCDSRDRQCFFSADEDGDLVEAIINVKKDLDQLEDLLHGESVVFKNARWKVVFSDNFRNSFEKLISSHLKKSVMCILLKISIGWRPKRRSVDLMCETTLQIVKHFKVEEEIPKFLIRIDSIFNSYTEDFINRCKELHLINKNLEAPKTWPISDDIVQYKKNHNANFDDDSSSDVDCRSCIENSKVNESLLLMKFYSLSTGIVKHLLSDKLGRELNLPFEVTNQEKEIILFPRSSFILGRSGTGKTTVLTMKLYRKIQQYCLALDGFRSEERGFSMRNNADDSQSVGEVKGNMLHQLFVTANPLLCFAVKQHLSQLKSFVDGGRFDADISSNVMYDIDEMSRFQDIPDTFVGIQPDMYPLVITFRKFLMMLDGTLGRTMLHFLKNGYLLLSVQERDAIHNIFEDYEKMKAKRCEFDIADLVMNLHFRLRNENLQGDKMDFVYVDEVQDLTMKQIALFKHICKSVDEGKVFSGDTAQTIAKGVDFRFEDVWSLFYNEFVMKSKILDIREEKKDLY</sequence>
<dbReference type="InterPro" id="IPR039904">
    <property type="entry name" value="TRANK1"/>
</dbReference>
<feature type="domain" description="DNA2/NAM7 helicase helicase" evidence="6">
    <location>
        <begin position="210"/>
        <end position="294"/>
    </location>
</feature>
<feature type="domain" description="DUF6469" evidence="8">
    <location>
        <begin position="41"/>
        <end position="172"/>
    </location>
</feature>
<dbReference type="InterPro" id="IPR027417">
    <property type="entry name" value="P-loop_NTPase"/>
</dbReference>
<comment type="caution">
    <text evidence="9">The sequence shown here is derived from an EMBL/GenBank/DDBJ whole genome shotgun (WGS) entry which is preliminary data.</text>
</comment>
<dbReference type="InterPro" id="IPR045529">
    <property type="entry name" value="DUF6469"/>
</dbReference>
<feature type="domain" description="DNA2/NAM7 helicase-like C-terminal" evidence="7">
    <location>
        <begin position="378"/>
        <end position="537"/>
    </location>
</feature>
<dbReference type="Gene3D" id="3.40.50.300">
    <property type="entry name" value="P-loop containing nucleotide triphosphate hydrolases"/>
    <property type="match status" value="3"/>
</dbReference>
<dbReference type="CDD" id="cd18808">
    <property type="entry name" value="SF1_C_Upf1"/>
    <property type="match status" value="1"/>
</dbReference>
<dbReference type="InterPro" id="IPR041679">
    <property type="entry name" value="DNA2/NAM7-like_C"/>
</dbReference>
<evidence type="ECO:0000313" key="9">
    <source>
        <dbReference type="EMBL" id="CAA2980085.1"/>
    </source>
</evidence>
<dbReference type="EMBL" id="CACTIH010003640">
    <property type="protein sequence ID" value="CAA2980085.1"/>
    <property type="molecule type" value="Genomic_DNA"/>
</dbReference>
<dbReference type="OrthoDB" id="3156807at2759"/>
<keyword evidence="4" id="KW-0067">ATP-binding</keyword>
<protein>
    <submittedName>
        <fullName evidence="9">Helicase magatama 3</fullName>
    </submittedName>
</protein>
<evidence type="ECO:0000313" key="10">
    <source>
        <dbReference type="Proteomes" id="UP000594638"/>
    </source>
</evidence>
<dbReference type="SUPFAM" id="SSF52540">
    <property type="entry name" value="P-loop containing nucleoside triphosphate hydrolases"/>
    <property type="match status" value="2"/>
</dbReference>
<dbReference type="Pfam" id="PF13086">
    <property type="entry name" value="AAA_11"/>
    <property type="match status" value="2"/>
</dbReference>
<gene>
    <name evidence="9" type="ORF">OLEA9_A039606</name>
</gene>
<evidence type="ECO:0000259" key="5">
    <source>
        <dbReference type="Pfam" id="PF00580"/>
    </source>
</evidence>
<dbReference type="GO" id="GO:0005524">
    <property type="term" value="F:ATP binding"/>
    <property type="evidence" value="ECO:0007669"/>
    <property type="project" value="UniProtKB-KW"/>
</dbReference>
<dbReference type="Gramene" id="OE9A039606T1">
    <property type="protein sequence ID" value="OE9A039606C1"/>
    <property type="gene ID" value="OE9A039606"/>
</dbReference>
<feature type="domain" description="DNA2/NAM7 helicase helicase" evidence="6">
    <location>
        <begin position="303"/>
        <end position="370"/>
    </location>
</feature>
<dbReference type="InterPro" id="IPR014016">
    <property type="entry name" value="UvrD-like_ATP-bd"/>
</dbReference>
<evidence type="ECO:0000256" key="1">
    <source>
        <dbReference type="ARBA" id="ARBA00022741"/>
    </source>
</evidence>
<dbReference type="GO" id="GO:0016787">
    <property type="term" value="F:hydrolase activity"/>
    <property type="evidence" value="ECO:0007669"/>
    <property type="project" value="UniProtKB-KW"/>
</dbReference>
<dbReference type="FunFam" id="3.40.50.300:FF:000326">
    <property type="entry name" value="P-loop containing nucleoside triphosphate hydrolase"/>
    <property type="match status" value="1"/>
</dbReference>
<organism evidence="9 10">
    <name type="scientific">Olea europaea subsp. europaea</name>
    <dbReference type="NCBI Taxonomy" id="158383"/>
    <lineage>
        <taxon>Eukaryota</taxon>
        <taxon>Viridiplantae</taxon>
        <taxon>Streptophyta</taxon>
        <taxon>Embryophyta</taxon>
        <taxon>Tracheophyta</taxon>
        <taxon>Spermatophyta</taxon>
        <taxon>Magnoliopsida</taxon>
        <taxon>eudicotyledons</taxon>
        <taxon>Gunneridae</taxon>
        <taxon>Pentapetalae</taxon>
        <taxon>asterids</taxon>
        <taxon>lamiids</taxon>
        <taxon>Lamiales</taxon>
        <taxon>Oleaceae</taxon>
        <taxon>Oleeae</taxon>
        <taxon>Olea</taxon>
    </lineage>
</organism>
<dbReference type="GO" id="GO:0004386">
    <property type="term" value="F:helicase activity"/>
    <property type="evidence" value="ECO:0007669"/>
    <property type="project" value="UniProtKB-KW"/>
</dbReference>